<evidence type="ECO:0000259" key="6">
    <source>
        <dbReference type="SMART" id="SM00042"/>
    </source>
</evidence>
<dbReference type="Pfam" id="PF00057">
    <property type="entry name" value="Ldl_recept_a"/>
    <property type="match status" value="1"/>
</dbReference>
<organism evidence="7 8">
    <name type="scientific">Pristionchus fissidentatus</name>
    <dbReference type="NCBI Taxonomy" id="1538716"/>
    <lineage>
        <taxon>Eukaryota</taxon>
        <taxon>Metazoa</taxon>
        <taxon>Ecdysozoa</taxon>
        <taxon>Nematoda</taxon>
        <taxon>Chromadorea</taxon>
        <taxon>Rhabditida</taxon>
        <taxon>Rhabditina</taxon>
        <taxon>Diplogasteromorpha</taxon>
        <taxon>Diplogasteroidea</taxon>
        <taxon>Neodiplogasteridae</taxon>
        <taxon>Pristionchus</taxon>
    </lineage>
</organism>
<feature type="disulfide bond" evidence="2">
    <location>
        <begin position="463"/>
        <end position="481"/>
    </location>
</feature>
<feature type="disulfide bond" evidence="2">
    <location>
        <begin position="475"/>
        <end position="490"/>
    </location>
</feature>
<keyword evidence="1 2" id="KW-1015">Disulfide bond</keyword>
<dbReference type="Proteomes" id="UP001432322">
    <property type="component" value="Unassembled WGS sequence"/>
</dbReference>
<comment type="caution">
    <text evidence="2">Lacks conserved residue(s) required for the propagation of feature annotation.</text>
</comment>
<evidence type="ECO:0000256" key="2">
    <source>
        <dbReference type="PROSITE-ProRule" id="PRU00124"/>
    </source>
</evidence>
<dbReference type="EMBL" id="BTSY01000005">
    <property type="protein sequence ID" value="GMT28090.1"/>
    <property type="molecule type" value="Genomic_DNA"/>
</dbReference>
<dbReference type="SUPFAM" id="SSF49854">
    <property type="entry name" value="Spermadhesin, CUB domain"/>
    <property type="match status" value="1"/>
</dbReference>
<dbReference type="InterPro" id="IPR023415">
    <property type="entry name" value="LDLR_class-A_CS"/>
</dbReference>
<feature type="transmembrane region" description="Helical" evidence="4">
    <location>
        <begin position="524"/>
        <end position="550"/>
    </location>
</feature>
<dbReference type="PANTHER" id="PTHR24652">
    <property type="entry name" value="LOW-DENSITY LIPOPROTEIN RECEPTOR CLASS A DOMAIN-CONTAINING PROTEIN 2"/>
    <property type="match status" value="1"/>
</dbReference>
<sequence length="694" mass="76481">MRYRIPIAMARLVAVLQVVSPTKGPTRAVPVCGAEFELIDNNSHIRSQSSRDHIAALPSIGDSLAVSLPYNKSSESLRCSLLIQSCPSCLISIDLASNLTTLTKNQPVPPPACLDSHIDDACFALNFIEDSADSPSSFYRSIAIWSIINNDETKFLSSGSSIRIVVELWSIENDKSLQKFIKSVFPLRINIVDNGEKREGMKKVMNLTTTNDYIQSPRFPSAYPRDIEKKYTLSNADPSGFVRISFDDFHIDSQSELEVLDSDGSSLFTSISDFRRPPAMKSRGREMTVNMRGNGGTKEIGFRAKFDFVNDTQWPEMPSDELCDLTVDGYGGEITLNGKTELIDKNIDCIFVIQRRNSIVGRSYDRIFMRIEDFRLRGDNLRLEVREGAYSTGDSLISLFDAQQTDELLAKQPKNGFTVSSDEPAFYIRLRGHLKSTAGLHIAYTLFYRWAGPICPGSAEFRCANQRCIKASLRCDGIDNCGDKSDEVECDGSTSISDLSAMIGGLPAVNQPHLDFRPESDISALLALVLGICGVVVLLLVTVTVVLKVYDRRRQRGRRVPTVDASGASLPHHNEVSPSIQTVGERRFYVLPETQISVIEAPPCYDDALKHPTVPTGNSASYTNGAFVGGPPPDISSVDSTARVDTPVPSFDENLEEIKDHRPSQSSLNGANEEDRPSSSTGSPSRPPRKIDNE</sequence>
<dbReference type="AlphaFoldDB" id="A0AAV5WBW2"/>
<keyword evidence="4" id="KW-1133">Transmembrane helix</keyword>
<dbReference type="CDD" id="cd00112">
    <property type="entry name" value="LDLa"/>
    <property type="match status" value="1"/>
</dbReference>
<keyword evidence="5" id="KW-0732">Signal</keyword>
<dbReference type="Gene3D" id="2.60.120.290">
    <property type="entry name" value="Spermadhesin, CUB domain"/>
    <property type="match status" value="1"/>
</dbReference>
<name>A0AAV5WBW2_9BILA</name>
<dbReference type="SMART" id="SM00042">
    <property type="entry name" value="CUB"/>
    <property type="match status" value="1"/>
</dbReference>
<reference evidence="7" key="1">
    <citation type="submission" date="2023-10" db="EMBL/GenBank/DDBJ databases">
        <title>Genome assembly of Pristionchus species.</title>
        <authorList>
            <person name="Yoshida K."/>
            <person name="Sommer R.J."/>
        </authorList>
    </citation>
    <scope>NUCLEOTIDE SEQUENCE</scope>
    <source>
        <strain evidence="7">RS5133</strain>
    </source>
</reference>
<evidence type="ECO:0000256" key="5">
    <source>
        <dbReference type="SAM" id="SignalP"/>
    </source>
</evidence>
<keyword evidence="8" id="KW-1185">Reference proteome</keyword>
<evidence type="ECO:0000256" key="1">
    <source>
        <dbReference type="ARBA" id="ARBA00023157"/>
    </source>
</evidence>
<evidence type="ECO:0000313" key="7">
    <source>
        <dbReference type="EMBL" id="GMT28090.1"/>
    </source>
</evidence>
<dbReference type="Pfam" id="PF00431">
    <property type="entry name" value="CUB"/>
    <property type="match status" value="1"/>
</dbReference>
<proteinExistence type="predicted"/>
<dbReference type="Gene3D" id="4.10.400.10">
    <property type="entry name" value="Low-density Lipoprotein Receptor"/>
    <property type="match status" value="1"/>
</dbReference>
<evidence type="ECO:0000313" key="8">
    <source>
        <dbReference type="Proteomes" id="UP001432322"/>
    </source>
</evidence>
<feature type="domain" description="CUB" evidence="6">
    <location>
        <begin position="201"/>
        <end position="309"/>
    </location>
</feature>
<feature type="signal peptide" evidence="5">
    <location>
        <begin position="1"/>
        <end position="28"/>
    </location>
</feature>
<dbReference type="PROSITE" id="PS50068">
    <property type="entry name" value="LDLRA_2"/>
    <property type="match status" value="1"/>
</dbReference>
<protein>
    <recommendedName>
        <fullName evidence="6">CUB domain-containing protein</fullName>
    </recommendedName>
</protein>
<keyword evidence="4" id="KW-0472">Membrane</keyword>
<dbReference type="InterPro" id="IPR035914">
    <property type="entry name" value="Sperma_CUB_dom_sf"/>
</dbReference>
<dbReference type="InterPro" id="IPR000859">
    <property type="entry name" value="CUB_dom"/>
</dbReference>
<feature type="region of interest" description="Disordered" evidence="3">
    <location>
        <begin position="622"/>
        <end position="694"/>
    </location>
</feature>
<comment type="caution">
    <text evidence="7">The sequence shown here is derived from an EMBL/GenBank/DDBJ whole genome shotgun (WGS) entry which is preliminary data.</text>
</comment>
<dbReference type="InterPro" id="IPR002172">
    <property type="entry name" value="LDrepeatLR_classA_rpt"/>
</dbReference>
<evidence type="ECO:0000256" key="3">
    <source>
        <dbReference type="SAM" id="MobiDB-lite"/>
    </source>
</evidence>
<dbReference type="PROSITE" id="PS01209">
    <property type="entry name" value="LDLRA_1"/>
    <property type="match status" value="1"/>
</dbReference>
<evidence type="ECO:0000256" key="4">
    <source>
        <dbReference type="SAM" id="Phobius"/>
    </source>
</evidence>
<dbReference type="SUPFAM" id="SSF57424">
    <property type="entry name" value="LDL receptor-like module"/>
    <property type="match status" value="1"/>
</dbReference>
<dbReference type="SMART" id="SM00192">
    <property type="entry name" value="LDLa"/>
    <property type="match status" value="1"/>
</dbReference>
<accession>A0AAV5WBW2</accession>
<gene>
    <name evidence="7" type="ORF">PFISCL1PPCAC_19386</name>
</gene>
<dbReference type="InterPro" id="IPR036055">
    <property type="entry name" value="LDL_receptor-like_sf"/>
</dbReference>
<feature type="chain" id="PRO_5043596398" description="CUB domain-containing protein" evidence="5">
    <location>
        <begin position="29"/>
        <end position="694"/>
    </location>
</feature>
<dbReference type="CDD" id="cd00041">
    <property type="entry name" value="CUB"/>
    <property type="match status" value="1"/>
</dbReference>
<keyword evidence="4" id="KW-0812">Transmembrane</keyword>
<dbReference type="InterPro" id="IPR042333">
    <property type="entry name" value="LRAD2/Mig-13-like"/>
</dbReference>